<dbReference type="InterPro" id="IPR004107">
    <property type="entry name" value="Integrase_SAM-like_N"/>
</dbReference>
<feature type="domain" description="Integrase SAM-like N-terminal" evidence="2">
    <location>
        <begin position="7"/>
        <end position="82"/>
    </location>
</feature>
<dbReference type="EMBL" id="CACVKT020009700">
    <property type="protein sequence ID" value="CAC5422777.1"/>
    <property type="molecule type" value="Genomic_DNA"/>
</dbReference>
<evidence type="ECO:0000313" key="3">
    <source>
        <dbReference type="EMBL" id="CAC5422777.1"/>
    </source>
</evidence>
<proteinExistence type="predicted"/>
<dbReference type="InterPro" id="IPR052925">
    <property type="entry name" value="Phage_Integrase-like_Recomb"/>
</dbReference>
<dbReference type="OrthoDB" id="6143961at2759"/>
<dbReference type="InterPro" id="IPR010998">
    <property type="entry name" value="Integrase_recombinase_N"/>
</dbReference>
<accession>A0A6J8EQR8</accession>
<reference evidence="3 4" key="1">
    <citation type="submission" date="2020-06" db="EMBL/GenBank/DDBJ databases">
        <authorList>
            <person name="Li R."/>
            <person name="Bekaert M."/>
        </authorList>
    </citation>
    <scope>NUCLEOTIDE SEQUENCE [LARGE SCALE GENOMIC DNA]</scope>
    <source>
        <strain evidence="4">wild</strain>
    </source>
</reference>
<evidence type="ECO:0000259" key="2">
    <source>
        <dbReference type="Pfam" id="PF13495"/>
    </source>
</evidence>
<sequence>METQMLENSVVRLKSKGWASSTSGTYRTHLKTYLEFCENYDLKPVPCTTKTVELYIAFLVDVKNFAFSSIRSYLNIISVLHKSHDKPDPIASCWNVRHLLTGVKRELGTSQNCKAPVTPELLLRFKSILNLECHNNIVFWAACLTGFYGFLRPNNFLVKDSFDPEINLRRVDVLPCSWGMLVTLKLLRRCSFVLSLLR</sequence>
<dbReference type="Proteomes" id="UP000507470">
    <property type="component" value="Unassembled WGS sequence"/>
</dbReference>
<name>A0A6J8EQR8_MYTCO</name>
<gene>
    <name evidence="3" type="ORF">MCOR_54805</name>
</gene>
<dbReference type="PANTHER" id="PTHR34605:SF5">
    <property type="entry name" value="INTEGRASE_RECOMBINASE XERD HOMOLOG"/>
    <property type="match status" value="1"/>
</dbReference>
<dbReference type="SUPFAM" id="SSF47823">
    <property type="entry name" value="lambda integrase-like, N-terminal domain"/>
    <property type="match status" value="1"/>
</dbReference>
<protein>
    <recommendedName>
        <fullName evidence="2">Integrase SAM-like N-terminal domain-containing protein</fullName>
    </recommendedName>
</protein>
<evidence type="ECO:0000313" key="4">
    <source>
        <dbReference type="Proteomes" id="UP000507470"/>
    </source>
</evidence>
<keyword evidence="4" id="KW-1185">Reference proteome</keyword>
<dbReference type="Pfam" id="PF13495">
    <property type="entry name" value="Phage_int_SAM_4"/>
    <property type="match status" value="1"/>
</dbReference>
<dbReference type="GO" id="GO:0015074">
    <property type="term" value="P:DNA integration"/>
    <property type="evidence" value="ECO:0007669"/>
    <property type="project" value="InterPro"/>
</dbReference>
<dbReference type="GO" id="GO:0003677">
    <property type="term" value="F:DNA binding"/>
    <property type="evidence" value="ECO:0007669"/>
    <property type="project" value="UniProtKB-KW"/>
</dbReference>
<organism evidence="3 4">
    <name type="scientific">Mytilus coruscus</name>
    <name type="common">Sea mussel</name>
    <dbReference type="NCBI Taxonomy" id="42192"/>
    <lineage>
        <taxon>Eukaryota</taxon>
        <taxon>Metazoa</taxon>
        <taxon>Spiralia</taxon>
        <taxon>Lophotrochozoa</taxon>
        <taxon>Mollusca</taxon>
        <taxon>Bivalvia</taxon>
        <taxon>Autobranchia</taxon>
        <taxon>Pteriomorphia</taxon>
        <taxon>Mytilida</taxon>
        <taxon>Mytiloidea</taxon>
        <taxon>Mytilidae</taxon>
        <taxon>Mytilinae</taxon>
        <taxon>Mytilus</taxon>
    </lineage>
</organism>
<keyword evidence="1" id="KW-0238">DNA-binding</keyword>
<dbReference type="Gene3D" id="1.10.150.130">
    <property type="match status" value="1"/>
</dbReference>
<evidence type="ECO:0000256" key="1">
    <source>
        <dbReference type="ARBA" id="ARBA00023125"/>
    </source>
</evidence>
<dbReference type="AlphaFoldDB" id="A0A6J8EQR8"/>
<dbReference type="PANTHER" id="PTHR34605">
    <property type="entry name" value="PHAGE_INTEGRASE DOMAIN-CONTAINING PROTEIN"/>
    <property type="match status" value="1"/>
</dbReference>